<dbReference type="InterPro" id="IPR012675">
    <property type="entry name" value="Beta-grasp_dom_sf"/>
</dbReference>
<dbReference type="RefSeq" id="WP_109672638.1">
    <property type="nucleotide sequence ID" value="NZ_QGDT01000001.1"/>
</dbReference>
<protein>
    <submittedName>
        <fullName evidence="1">Molybdopterin synthase sulfur carrier subunit</fullName>
    </submittedName>
</protein>
<dbReference type="CDD" id="cd00754">
    <property type="entry name" value="Ubl_MoaD"/>
    <property type="match status" value="1"/>
</dbReference>
<accession>A0A316ASW2</accession>
<gene>
    <name evidence="1" type="ORF">CLV98_101610</name>
</gene>
<dbReference type="Pfam" id="PF02597">
    <property type="entry name" value="ThiS"/>
    <property type="match status" value="1"/>
</dbReference>
<sequence>MNIQILYFGQIADRIGLSAENFDWTSGLLVSTLREQILAKYPILKDQIFKIAVNQKIMQEDMPIPFPAEIACLPPFAGG</sequence>
<dbReference type="Proteomes" id="UP000245880">
    <property type="component" value="Unassembled WGS sequence"/>
</dbReference>
<reference evidence="1 2" key="1">
    <citation type="submission" date="2018-03" db="EMBL/GenBank/DDBJ databases">
        <title>Genomic Encyclopedia of Archaeal and Bacterial Type Strains, Phase II (KMG-II): from individual species to whole genera.</title>
        <authorList>
            <person name="Goeker M."/>
        </authorList>
    </citation>
    <scope>NUCLEOTIDE SEQUENCE [LARGE SCALE GENOMIC DNA]</scope>
    <source>
        <strain evidence="1 2">DSM 100346</strain>
    </source>
</reference>
<dbReference type="InterPro" id="IPR016155">
    <property type="entry name" value="Mopterin_synth/thiamin_S_b"/>
</dbReference>
<dbReference type="OrthoDB" id="598356at2"/>
<keyword evidence="2" id="KW-1185">Reference proteome</keyword>
<dbReference type="Gene3D" id="3.10.20.30">
    <property type="match status" value="1"/>
</dbReference>
<comment type="caution">
    <text evidence="1">The sequence shown here is derived from an EMBL/GenBank/DDBJ whole genome shotgun (WGS) entry which is preliminary data.</text>
</comment>
<organism evidence="1 2">
    <name type="scientific">Dyadobacter jejuensis</name>
    <dbReference type="NCBI Taxonomy" id="1082580"/>
    <lineage>
        <taxon>Bacteria</taxon>
        <taxon>Pseudomonadati</taxon>
        <taxon>Bacteroidota</taxon>
        <taxon>Cytophagia</taxon>
        <taxon>Cytophagales</taxon>
        <taxon>Spirosomataceae</taxon>
        <taxon>Dyadobacter</taxon>
    </lineage>
</organism>
<dbReference type="InterPro" id="IPR003749">
    <property type="entry name" value="ThiS/MoaD-like"/>
</dbReference>
<proteinExistence type="predicted"/>
<name>A0A316ASW2_9BACT</name>
<evidence type="ECO:0000313" key="2">
    <source>
        <dbReference type="Proteomes" id="UP000245880"/>
    </source>
</evidence>
<dbReference type="AlphaFoldDB" id="A0A316ASW2"/>
<dbReference type="EMBL" id="QGDT01000001">
    <property type="protein sequence ID" value="PWJ60426.1"/>
    <property type="molecule type" value="Genomic_DNA"/>
</dbReference>
<evidence type="ECO:0000313" key="1">
    <source>
        <dbReference type="EMBL" id="PWJ60426.1"/>
    </source>
</evidence>
<dbReference type="SUPFAM" id="SSF54285">
    <property type="entry name" value="MoaD/ThiS"/>
    <property type="match status" value="1"/>
</dbReference>